<evidence type="ECO:0000313" key="3">
    <source>
        <dbReference type="Proteomes" id="UP001175226"/>
    </source>
</evidence>
<dbReference type="Proteomes" id="UP001175226">
    <property type="component" value="Unassembled WGS sequence"/>
</dbReference>
<dbReference type="SMART" id="SM00829">
    <property type="entry name" value="PKS_ER"/>
    <property type="match status" value="1"/>
</dbReference>
<dbReference type="InterPro" id="IPR013149">
    <property type="entry name" value="ADH-like_C"/>
</dbReference>
<dbReference type="PANTHER" id="PTHR45033">
    <property type="match status" value="1"/>
</dbReference>
<reference evidence="2" key="1">
    <citation type="submission" date="2023-06" db="EMBL/GenBank/DDBJ databases">
        <authorList>
            <consortium name="Lawrence Berkeley National Laboratory"/>
            <person name="Ahrendt S."/>
            <person name="Sahu N."/>
            <person name="Indic B."/>
            <person name="Wong-Bajracharya J."/>
            <person name="Merenyi Z."/>
            <person name="Ke H.-M."/>
            <person name="Monk M."/>
            <person name="Kocsube S."/>
            <person name="Drula E."/>
            <person name="Lipzen A."/>
            <person name="Balint B."/>
            <person name="Henrissat B."/>
            <person name="Andreopoulos B."/>
            <person name="Martin F.M."/>
            <person name="Harder C.B."/>
            <person name="Rigling D."/>
            <person name="Ford K.L."/>
            <person name="Foster G.D."/>
            <person name="Pangilinan J."/>
            <person name="Papanicolaou A."/>
            <person name="Barry K."/>
            <person name="LaButti K."/>
            <person name="Viragh M."/>
            <person name="Koriabine M."/>
            <person name="Yan M."/>
            <person name="Riley R."/>
            <person name="Champramary S."/>
            <person name="Plett K.L."/>
            <person name="Tsai I.J."/>
            <person name="Slot J."/>
            <person name="Sipos G."/>
            <person name="Plett J."/>
            <person name="Nagy L.G."/>
            <person name="Grigoriev I.V."/>
        </authorList>
    </citation>
    <scope>NUCLEOTIDE SEQUENCE</scope>
    <source>
        <strain evidence="2">FPL87.14</strain>
    </source>
</reference>
<dbReference type="AlphaFoldDB" id="A0AA39ICQ7"/>
<dbReference type="InterPro" id="IPR020843">
    <property type="entry name" value="ER"/>
</dbReference>
<keyword evidence="3" id="KW-1185">Reference proteome</keyword>
<dbReference type="Gene3D" id="3.90.180.10">
    <property type="entry name" value="Medium-chain alcohol dehydrogenases, catalytic domain"/>
    <property type="match status" value="1"/>
</dbReference>
<dbReference type="PANTHER" id="PTHR45033:SF2">
    <property type="entry name" value="ZINC-TYPE ALCOHOL DEHYDROGENASE-LIKE PROTEIN C1773.06C"/>
    <property type="match status" value="1"/>
</dbReference>
<dbReference type="SUPFAM" id="SSF50129">
    <property type="entry name" value="GroES-like"/>
    <property type="match status" value="1"/>
</dbReference>
<name>A0AA39ICQ7_9AGAR</name>
<feature type="non-terminal residue" evidence="2">
    <location>
        <position position="1"/>
    </location>
</feature>
<dbReference type="CDD" id="cd08276">
    <property type="entry name" value="MDR7"/>
    <property type="match status" value="1"/>
</dbReference>
<dbReference type="SUPFAM" id="SSF51735">
    <property type="entry name" value="NAD(P)-binding Rossmann-fold domains"/>
    <property type="match status" value="1"/>
</dbReference>
<dbReference type="Gene3D" id="3.40.50.720">
    <property type="entry name" value="NAD(P)-binding Rossmann-like Domain"/>
    <property type="match status" value="1"/>
</dbReference>
<dbReference type="InterPro" id="IPR036291">
    <property type="entry name" value="NAD(P)-bd_dom_sf"/>
</dbReference>
<accession>A0AA39ICQ7</accession>
<sequence>MASQILTTTRSYYFPTRGSYRNLVLQTTPLPALRSTNVLVKVHAVSLQYRDLLVASGQYRLSSVQDDLVPCSDMAGEVIATGSEVTRWKVGDRVCANFSTDHLDGDVTAEIMGTSLGGGQHGVLTEYRAFPDYSLVKIPEHLSYEEASTLPCAALTAYNALLGPKPVKAGDTVLVLGTGGVSIFGLQLAVASGATVIATSSSDNKLAIAKKLGAAHIINYNTTPDWDKEVLRITEGRGVDHILEVGTDRGTLEKSLAAVRYAGYIHIIGFVAQNPAVLSSVIGPCIGKAIILRGILIGSVAQFESMNRLLRARPEETRPVVDKVFTFEEAIDAYAYLESQKHVGKVVIRVGS</sequence>
<evidence type="ECO:0000313" key="2">
    <source>
        <dbReference type="EMBL" id="KAK0421943.1"/>
    </source>
</evidence>
<dbReference type="EMBL" id="JAUEPT010000256">
    <property type="protein sequence ID" value="KAK0421943.1"/>
    <property type="molecule type" value="Genomic_DNA"/>
</dbReference>
<dbReference type="GO" id="GO:0016491">
    <property type="term" value="F:oxidoreductase activity"/>
    <property type="evidence" value="ECO:0007669"/>
    <property type="project" value="InterPro"/>
</dbReference>
<dbReference type="InterPro" id="IPR011032">
    <property type="entry name" value="GroES-like_sf"/>
</dbReference>
<feature type="domain" description="Enoyl reductase (ER)" evidence="1">
    <location>
        <begin position="18"/>
        <end position="348"/>
    </location>
</feature>
<evidence type="ECO:0000259" key="1">
    <source>
        <dbReference type="SMART" id="SM00829"/>
    </source>
</evidence>
<dbReference type="Pfam" id="PF00107">
    <property type="entry name" value="ADH_zinc_N"/>
    <property type="match status" value="1"/>
</dbReference>
<proteinExistence type="predicted"/>
<dbReference type="InterPro" id="IPR013154">
    <property type="entry name" value="ADH-like_N"/>
</dbReference>
<dbReference type="InterPro" id="IPR052711">
    <property type="entry name" value="Zinc_ADH-like"/>
</dbReference>
<comment type="caution">
    <text evidence="2">The sequence shown here is derived from an EMBL/GenBank/DDBJ whole genome shotgun (WGS) entry which is preliminary data.</text>
</comment>
<dbReference type="Pfam" id="PF08240">
    <property type="entry name" value="ADH_N"/>
    <property type="match status" value="1"/>
</dbReference>
<gene>
    <name evidence="2" type="ORF">EV421DRAFT_1950012</name>
</gene>
<organism evidence="2 3">
    <name type="scientific">Armillaria borealis</name>
    <dbReference type="NCBI Taxonomy" id="47425"/>
    <lineage>
        <taxon>Eukaryota</taxon>
        <taxon>Fungi</taxon>
        <taxon>Dikarya</taxon>
        <taxon>Basidiomycota</taxon>
        <taxon>Agaricomycotina</taxon>
        <taxon>Agaricomycetes</taxon>
        <taxon>Agaricomycetidae</taxon>
        <taxon>Agaricales</taxon>
        <taxon>Marasmiineae</taxon>
        <taxon>Physalacriaceae</taxon>
        <taxon>Armillaria</taxon>
    </lineage>
</organism>
<protein>
    <recommendedName>
        <fullName evidence="1">Enoyl reductase (ER) domain-containing protein</fullName>
    </recommendedName>
</protein>